<protein>
    <submittedName>
        <fullName evidence="2">Uncharacterized protein</fullName>
    </submittedName>
</protein>
<evidence type="ECO:0000313" key="3">
    <source>
        <dbReference type="Proteomes" id="UP000437017"/>
    </source>
</evidence>
<accession>A0A6A1QEU4</accession>
<dbReference type="Proteomes" id="UP000437017">
    <property type="component" value="Unassembled WGS sequence"/>
</dbReference>
<name>A0A6A1QEU4_BALPH</name>
<comment type="caution">
    <text evidence="2">The sequence shown here is derived from an EMBL/GenBank/DDBJ whole genome shotgun (WGS) entry which is preliminary data.</text>
</comment>
<gene>
    <name evidence="2" type="ORF">E2I00_018905</name>
</gene>
<keyword evidence="1" id="KW-1133">Transmembrane helix</keyword>
<keyword evidence="1" id="KW-0812">Transmembrane</keyword>
<dbReference type="EMBL" id="SGJD01000191">
    <property type="protein sequence ID" value="KAB0406430.1"/>
    <property type="molecule type" value="Genomic_DNA"/>
</dbReference>
<evidence type="ECO:0000256" key="1">
    <source>
        <dbReference type="SAM" id="Phobius"/>
    </source>
</evidence>
<feature type="transmembrane region" description="Helical" evidence="1">
    <location>
        <begin position="25"/>
        <end position="42"/>
    </location>
</feature>
<proteinExistence type="predicted"/>
<feature type="transmembrane region" description="Helical" evidence="1">
    <location>
        <begin position="62"/>
        <end position="84"/>
    </location>
</feature>
<evidence type="ECO:0000313" key="2">
    <source>
        <dbReference type="EMBL" id="KAB0406430.1"/>
    </source>
</evidence>
<reference evidence="2 3" key="1">
    <citation type="journal article" date="2019" name="PLoS ONE">
        <title>Genomic analyses reveal an absence of contemporary introgressive admixture between fin whales and blue whales, despite known hybrids.</title>
        <authorList>
            <person name="Westbury M.V."/>
            <person name="Petersen B."/>
            <person name="Lorenzen E.D."/>
        </authorList>
    </citation>
    <scope>NUCLEOTIDE SEQUENCE [LARGE SCALE GENOMIC DNA]</scope>
    <source>
        <strain evidence="2">FinWhale-01</strain>
    </source>
</reference>
<organism evidence="2 3">
    <name type="scientific">Balaenoptera physalus</name>
    <name type="common">Fin whale</name>
    <name type="synonym">Balaena physalus</name>
    <dbReference type="NCBI Taxonomy" id="9770"/>
    <lineage>
        <taxon>Eukaryota</taxon>
        <taxon>Metazoa</taxon>
        <taxon>Chordata</taxon>
        <taxon>Craniata</taxon>
        <taxon>Vertebrata</taxon>
        <taxon>Euteleostomi</taxon>
        <taxon>Mammalia</taxon>
        <taxon>Eutheria</taxon>
        <taxon>Laurasiatheria</taxon>
        <taxon>Artiodactyla</taxon>
        <taxon>Whippomorpha</taxon>
        <taxon>Cetacea</taxon>
        <taxon>Mysticeti</taxon>
        <taxon>Balaenopteridae</taxon>
        <taxon>Balaenoptera</taxon>
    </lineage>
</organism>
<feature type="non-terminal residue" evidence="2">
    <location>
        <position position="1"/>
    </location>
</feature>
<keyword evidence="1" id="KW-0472">Membrane</keyword>
<sequence length="127" mass="15330">QCQHDWRTLKLINTTNDSIEVDMQAYLLSATIIIIIITIIQIKVSLTDELCYKNEVNRNYLIHYYILFYKIHILLLLISITSIYRSSIYYIDICYILYEAKLNNYFRFNNNLIFFPQHFLGLSDMQW</sequence>
<keyword evidence="3" id="KW-1185">Reference proteome</keyword>
<dbReference type="AlphaFoldDB" id="A0A6A1QEU4"/>